<dbReference type="GO" id="GO:0016020">
    <property type="term" value="C:membrane"/>
    <property type="evidence" value="ECO:0007669"/>
    <property type="project" value="UniProtKB-SubCell"/>
</dbReference>
<dbReference type="Gene3D" id="3.30.70.100">
    <property type="match status" value="2"/>
</dbReference>
<dbReference type="GO" id="GO:0046872">
    <property type="term" value="F:metal ion binding"/>
    <property type="evidence" value="ECO:0007669"/>
    <property type="project" value="UniProtKB-KW"/>
</dbReference>
<evidence type="ECO:0000256" key="6">
    <source>
        <dbReference type="ARBA" id="ARBA00024045"/>
    </source>
</evidence>
<keyword evidence="10" id="KW-1185">Reference proteome</keyword>
<evidence type="ECO:0000256" key="4">
    <source>
        <dbReference type="ARBA" id="ARBA00023288"/>
    </source>
</evidence>
<evidence type="ECO:0000256" key="5">
    <source>
        <dbReference type="ARBA" id="ARBA00023289"/>
    </source>
</evidence>
<dbReference type="SUPFAM" id="SSF55008">
    <property type="entry name" value="HMA, heavy metal-associated domain"/>
    <property type="match status" value="1"/>
</dbReference>
<evidence type="ECO:0000256" key="2">
    <source>
        <dbReference type="ARBA" id="ARBA00022481"/>
    </source>
</evidence>
<dbReference type="PANTHER" id="PTHR45811:SF66">
    <property type="entry name" value="HEAVY METAL-ASSOCIATED DOMAIN, HMA, HEAVY METAL-ASSOCIATED DOMAIN SUPERFAMILY"/>
    <property type="match status" value="1"/>
</dbReference>
<dbReference type="PANTHER" id="PTHR45811">
    <property type="entry name" value="COPPER TRANSPORT PROTEIN FAMILY-RELATED"/>
    <property type="match status" value="1"/>
</dbReference>
<name>A0A4S4E3D9_CAMSN</name>
<dbReference type="EMBL" id="SDRB02008285">
    <property type="protein sequence ID" value="THG09736.1"/>
    <property type="molecule type" value="Genomic_DNA"/>
</dbReference>
<protein>
    <recommendedName>
        <fullName evidence="8">HMA domain-containing protein</fullName>
    </recommendedName>
</protein>
<dbReference type="STRING" id="542762.A0A4S4E3D9"/>
<dbReference type="Pfam" id="PF00403">
    <property type="entry name" value="HMA"/>
    <property type="match status" value="1"/>
</dbReference>
<evidence type="ECO:0000259" key="8">
    <source>
        <dbReference type="PROSITE" id="PS50846"/>
    </source>
</evidence>
<sequence length="235" mass="26549">MVNKKSLQPLSNIKEDFVLALTRAQLTLWKLVLKLDLHDERDKQKAMKAVSSISGVESIAMDMKEKKLTVIGGVDPVCVVGKLRNKWYTEILTVGPAKEPEKKKDEGVESIAMDMKEKKLTVIGGVDPVCVVGKLRNKWYTEILTVGPAKEPEKKKDWYTEILTVGPAKEPEKKKDEGKKDEGKKDDGKKDEDKKKEEEKQIAELVKAYKAYNPCMTQYYYVQSAEENPNACVIS</sequence>
<proteinExistence type="inferred from homology"/>
<keyword evidence="3" id="KW-0479">Metal-binding</keyword>
<dbReference type="GO" id="GO:0009626">
    <property type="term" value="P:plant-type hypersensitive response"/>
    <property type="evidence" value="ECO:0007669"/>
    <property type="project" value="UniProtKB-KW"/>
</dbReference>
<feature type="region of interest" description="Disordered" evidence="7">
    <location>
        <begin position="169"/>
        <end position="198"/>
    </location>
</feature>
<evidence type="ECO:0000313" key="9">
    <source>
        <dbReference type="EMBL" id="THG09736.1"/>
    </source>
</evidence>
<evidence type="ECO:0000256" key="7">
    <source>
        <dbReference type="SAM" id="MobiDB-lite"/>
    </source>
</evidence>
<keyword evidence="2" id="KW-0488">Methylation</keyword>
<evidence type="ECO:0000256" key="1">
    <source>
        <dbReference type="ARBA" id="ARBA00004170"/>
    </source>
</evidence>
<organism evidence="9 10">
    <name type="scientific">Camellia sinensis var. sinensis</name>
    <name type="common">China tea</name>
    <dbReference type="NCBI Taxonomy" id="542762"/>
    <lineage>
        <taxon>Eukaryota</taxon>
        <taxon>Viridiplantae</taxon>
        <taxon>Streptophyta</taxon>
        <taxon>Embryophyta</taxon>
        <taxon>Tracheophyta</taxon>
        <taxon>Spermatophyta</taxon>
        <taxon>Magnoliopsida</taxon>
        <taxon>eudicotyledons</taxon>
        <taxon>Gunneridae</taxon>
        <taxon>Pentapetalae</taxon>
        <taxon>asterids</taxon>
        <taxon>Ericales</taxon>
        <taxon>Theaceae</taxon>
        <taxon>Camellia</taxon>
    </lineage>
</organism>
<dbReference type="Proteomes" id="UP000306102">
    <property type="component" value="Unassembled WGS sequence"/>
</dbReference>
<dbReference type="PROSITE" id="PS50846">
    <property type="entry name" value="HMA_2"/>
    <property type="match status" value="1"/>
</dbReference>
<reference evidence="9 10" key="1">
    <citation type="journal article" date="2018" name="Proc. Natl. Acad. Sci. U.S.A.">
        <title>Draft genome sequence of Camellia sinensis var. sinensis provides insights into the evolution of the tea genome and tea quality.</title>
        <authorList>
            <person name="Wei C."/>
            <person name="Yang H."/>
            <person name="Wang S."/>
            <person name="Zhao J."/>
            <person name="Liu C."/>
            <person name="Gao L."/>
            <person name="Xia E."/>
            <person name="Lu Y."/>
            <person name="Tai Y."/>
            <person name="She G."/>
            <person name="Sun J."/>
            <person name="Cao H."/>
            <person name="Tong W."/>
            <person name="Gao Q."/>
            <person name="Li Y."/>
            <person name="Deng W."/>
            <person name="Jiang X."/>
            <person name="Wang W."/>
            <person name="Chen Q."/>
            <person name="Zhang S."/>
            <person name="Li H."/>
            <person name="Wu J."/>
            <person name="Wang P."/>
            <person name="Li P."/>
            <person name="Shi C."/>
            <person name="Zheng F."/>
            <person name="Jian J."/>
            <person name="Huang B."/>
            <person name="Shan D."/>
            <person name="Shi M."/>
            <person name="Fang C."/>
            <person name="Yue Y."/>
            <person name="Li F."/>
            <person name="Li D."/>
            <person name="Wei S."/>
            <person name="Han B."/>
            <person name="Jiang C."/>
            <person name="Yin Y."/>
            <person name="Xia T."/>
            <person name="Zhang Z."/>
            <person name="Bennetzen J.L."/>
            <person name="Zhao S."/>
            <person name="Wan X."/>
        </authorList>
    </citation>
    <scope>NUCLEOTIDE SEQUENCE [LARGE SCALE GENOMIC DNA]</scope>
    <source>
        <strain evidence="10">cv. Shuchazao</strain>
        <tissue evidence="9">Leaf</tissue>
    </source>
</reference>
<dbReference type="InterPro" id="IPR006121">
    <property type="entry name" value="HMA_dom"/>
</dbReference>
<dbReference type="InterPro" id="IPR051863">
    <property type="entry name" value="HIPP"/>
</dbReference>
<evidence type="ECO:0000313" key="10">
    <source>
        <dbReference type="Proteomes" id="UP000306102"/>
    </source>
</evidence>
<gene>
    <name evidence="9" type="ORF">TEA_006561</name>
</gene>
<comment type="subcellular location">
    <subcellularLocation>
        <location evidence="1">Membrane</location>
        <topology evidence="1">Peripheral membrane protein</topology>
    </subcellularLocation>
</comment>
<evidence type="ECO:0000256" key="3">
    <source>
        <dbReference type="ARBA" id="ARBA00022723"/>
    </source>
</evidence>
<feature type="domain" description="HMA" evidence="8">
    <location>
        <begin position="28"/>
        <end position="95"/>
    </location>
</feature>
<comment type="caution">
    <text evidence="9">The sequence shown here is derived from an EMBL/GenBank/DDBJ whole genome shotgun (WGS) entry which is preliminary data.</text>
</comment>
<keyword evidence="5" id="KW-0636">Prenylation</keyword>
<comment type="similarity">
    <text evidence="6">Belongs to the HIPP family.</text>
</comment>
<accession>A0A4S4E3D9</accession>
<dbReference type="AlphaFoldDB" id="A0A4S4E3D9"/>
<dbReference type="InterPro" id="IPR036163">
    <property type="entry name" value="HMA_dom_sf"/>
</dbReference>
<keyword evidence="4" id="KW-0449">Lipoprotein</keyword>